<feature type="DNA-binding region" description="H-T-H motif" evidence="2">
    <location>
        <begin position="36"/>
        <end position="55"/>
    </location>
</feature>
<dbReference type="PANTHER" id="PTHR30055:SF230">
    <property type="entry name" value="TRANSCRIPTIONAL REGULATORY PROTEIN (PROBABLY TETR-FAMILY)-RELATED"/>
    <property type="match status" value="1"/>
</dbReference>
<evidence type="ECO:0000313" key="5">
    <source>
        <dbReference type="Proteomes" id="UP000316706"/>
    </source>
</evidence>
<evidence type="ECO:0000256" key="1">
    <source>
        <dbReference type="ARBA" id="ARBA00023125"/>
    </source>
</evidence>
<dbReference type="InterPro" id="IPR050109">
    <property type="entry name" value="HTH-type_TetR-like_transc_reg"/>
</dbReference>
<dbReference type="SUPFAM" id="SSF46689">
    <property type="entry name" value="Homeodomain-like"/>
    <property type="match status" value="1"/>
</dbReference>
<dbReference type="AlphaFoldDB" id="A0A543IGG8"/>
<accession>A0A543IGG8</accession>
<gene>
    <name evidence="4" type="ORF">FHX41_3380</name>
</gene>
<dbReference type="Gene3D" id="1.10.357.10">
    <property type="entry name" value="Tetracycline Repressor, domain 2"/>
    <property type="match status" value="1"/>
</dbReference>
<keyword evidence="1 2" id="KW-0238">DNA-binding</keyword>
<dbReference type="OrthoDB" id="9796019at2"/>
<evidence type="ECO:0000259" key="3">
    <source>
        <dbReference type="PROSITE" id="PS50977"/>
    </source>
</evidence>
<dbReference type="RefSeq" id="WP_141969989.1">
    <property type="nucleotide sequence ID" value="NZ_VFPO01000001.1"/>
</dbReference>
<dbReference type="Pfam" id="PF00440">
    <property type="entry name" value="TetR_N"/>
    <property type="match status" value="1"/>
</dbReference>
<feature type="domain" description="HTH tetR-type" evidence="3">
    <location>
        <begin position="13"/>
        <end position="73"/>
    </location>
</feature>
<reference evidence="4 5" key="1">
    <citation type="submission" date="2019-06" db="EMBL/GenBank/DDBJ databases">
        <title>Sequencing the genomes of 1000 actinobacteria strains.</title>
        <authorList>
            <person name="Klenk H.-P."/>
        </authorList>
    </citation>
    <scope>NUCLEOTIDE SEQUENCE [LARGE SCALE GENOMIC DNA]</scope>
    <source>
        <strain evidence="4 5">DSM 45043</strain>
    </source>
</reference>
<evidence type="ECO:0000256" key="2">
    <source>
        <dbReference type="PROSITE-ProRule" id="PRU00335"/>
    </source>
</evidence>
<dbReference type="GO" id="GO:0003700">
    <property type="term" value="F:DNA-binding transcription factor activity"/>
    <property type="evidence" value="ECO:0007669"/>
    <property type="project" value="TreeGrafter"/>
</dbReference>
<keyword evidence="5" id="KW-1185">Reference proteome</keyword>
<dbReference type="GO" id="GO:0000976">
    <property type="term" value="F:transcription cis-regulatory region binding"/>
    <property type="evidence" value="ECO:0007669"/>
    <property type="project" value="TreeGrafter"/>
</dbReference>
<sequence>MSTNRRRGRPRDPAVEWAILRATLALLDDGGYERLRMADVGSRAGVGLGSLYRRWPTKYALVVDALRAAAPSRGVEPTDDPVEDLVSCLTSFAEKVGRRGALLAALLTDPASEMAAAVREAELHPARESAVEQLRRIIGPVPDLQTRADCGLALIVQHLLLQGSVPGETEIRERILPLMTAADRESARHVAD</sequence>
<organism evidence="4 5">
    <name type="scientific">Actinomadura hallensis</name>
    <dbReference type="NCBI Taxonomy" id="337895"/>
    <lineage>
        <taxon>Bacteria</taxon>
        <taxon>Bacillati</taxon>
        <taxon>Actinomycetota</taxon>
        <taxon>Actinomycetes</taxon>
        <taxon>Streptosporangiales</taxon>
        <taxon>Thermomonosporaceae</taxon>
        <taxon>Actinomadura</taxon>
    </lineage>
</organism>
<dbReference type="PROSITE" id="PS50977">
    <property type="entry name" value="HTH_TETR_2"/>
    <property type="match status" value="1"/>
</dbReference>
<dbReference type="InterPro" id="IPR009057">
    <property type="entry name" value="Homeodomain-like_sf"/>
</dbReference>
<protein>
    <submittedName>
        <fullName evidence="4">TetR family transcriptional regulator</fullName>
    </submittedName>
</protein>
<dbReference type="PRINTS" id="PR00455">
    <property type="entry name" value="HTHTETR"/>
</dbReference>
<name>A0A543IGG8_9ACTN</name>
<comment type="caution">
    <text evidence="4">The sequence shown here is derived from an EMBL/GenBank/DDBJ whole genome shotgun (WGS) entry which is preliminary data.</text>
</comment>
<proteinExistence type="predicted"/>
<dbReference type="InterPro" id="IPR001647">
    <property type="entry name" value="HTH_TetR"/>
</dbReference>
<dbReference type="Proteomes" id="UP000316706">
    <property type="component" value="Unassembled WGS sequence"/>
</dbReference>
<dbReference type="PANTHER" id="PTHR30055">
    <property type="entry name" value="HTH-TYPE TRANSCRIPTIONAL REGULATOR RUTR"/>
    <property type="match status" value="1"/>
</dbReference>
<dbReference type="EMBL" id="VFPO01000001">
    <property type="protein sequence ID" value="TQM69676.1"/>
    <property type="molecule type" value="Genomic_DNA"/>
</dbReference>
<evidence type="ECO:0000313" key="4">
    <source>
        <dbReference type="EMBL" id="TQM69676.1"/>
    </source>
</evidence>